<evidence type="ECO:0000313" key="17">
    <source>
        <dbReference type="Proteomes" id="UP001139971"/>
    </source>
</evidence>
<dbReference type="PROSITE" id="PS00816">
    <property type="entry name" value="AIPM_HOMOCIT_SYNTH_2"/>
    <property type="match status" value="1"/>
</dbReference>
<dbReference type="PROSITE" id="PS00815">
    <property type="entry name" value="AIPM_HOMOCIT_SYNTH_1"/>
    <property type="match status" value="1"/>
</dbReference>
<organism evidence="16 17">
    <name type="scientific">Tahibacter soli</name>
    <dbReference type="NCBI Taxonomy" id="2983605"/>
    <lineage>
        <taxon>Bacteria</taxon>
        <taxon>Pseudomonadati</taxon>
        <taxon>Pseudomonadota</taxon>
        <taxon>Gammaproteobacteria</taxon>
        <taxon>Lysobacterales</taxon>
        <taxon>Rhodanobacteraceae</taxon>
        <taxon>Tahibacter</taxon>
    </lineage>
</organism>
<feature type="domain" description="Pyruvate carboxyltransferase" evidence="15">
    <location>
        <begin position="15"/>
        <end position="277"/>
    </location>
</feature>
<dbReference type="Pfam" id="PF00682">
    <property type="entry name" value="HMGL-like"/>
    <property type="match status" value="1"/>
</dbReference>
<dbReference type="NCBIfam" id="TIGR00973">
    <property type="entry name" value="leuA_bact"/>
    <property type="match status" value="1"/>
</dbReference>
<sequence length="528" mass="56036">MTNPDNTQAPDDTRVRVFDTTLRDGEQAPGFSMTRAQKLRLAHALAELGVDVIEAGFPQASDGDFASVQAIARDVRGSRICALARCQTGDIETAARALEPATAARIHVFIATSPLHREHKLGMSKAQVIDAAVAAVRRARELCTDVEFSAEDAMRSEPDYLAEVFAAVIEAGATTLNVPDTVGYTTPAEMGERIRYLKAHVRGIERAVLSVHCHDDLGMAVANSLAAVAAGARQVECTLTGIGERAGNAALEEVAMALATRAELFGAATNLKTPKLYPTARLLAQITGQPIPRNKAIVGENAFAHESGIHQHGMLKHRGTYEIMRPEDVGFARSQLVLGKHSGRHALRERLAALGHQPADAELDQIFTRFKTLADKKREVFDSDLEALALGRDGEALGPWRIVQLNATSHLGGSGSASVRLAHEDGRGASEAAIGDGPVDAALRAIGRAVGQTFELVDFNIRALSEGGDAQGQATLGVRHNGKELRGRGVSTDIVEAAALAALEIANRIERATPASTATTPLAAVNDR</sequence>
<evidence type="ECO:0000313" key="16">
    <source>
        <dbReference type="EMBL" id="MDC8013287.1"/>
    </source>
</evidence>
<comment type="pathway">
    <text evidence="2 14">Amino-acid biosynthesis; L-leucine biosynthesis; L-leucine from 3-methyl-2-oxobutanoate: step 1/4.</text>
</comment>
<dbReference type="GO" id="GO:0003985">
    <property type="term" value="F:acetyl-CoA C-acetyltransferase activity"/>
    <property type="evidence" value="ECO:0007669"/>
    <property type="project" value="UniProtKB-UniRule"/>
</dbReference>
<comment type="catalytic activity">
    <reaction evidence="1 14">
        <text>3-methyl-2-oxobutanoate + acetyl-CoA + H2O = (2S)-2-isopropylmalate + CoA + H(+)</text>
        <dbReference type="Rhea" id="RHEA:21524"/>
        <dbReference type="ChEBI" id="CHEBI:1178"/>
        <dbReference type="ChEBI" id="CHEBI:11851"/>
        <dbReference type="ChEBI" id="CHEBI:15377"/>
        <dbReference type="ChEBI" id="CHEBI:15378"/>
        <dbReference type="ChEBI" id="CHEBI:57287"/>
        <dbReference type="ChEBI" id="CHEBI:57288"/>
        <dbReference type="EC" id="2.3.3.13"/>
    </reaction>
</comment>
<dbReference type="Gene3D" id="3.20.20.70">
    <property type="entry name" value="Aldolase class I"/>
    <property type="match status" value="1"/>
</dbReference>
<dbReference type="GO" id="GO:0003852">
    <property type="term" value="F:2-isopropylmalate synthase activity"/>
    <property type="evidence" value="ECO:0007669"/>
    <property type="project" value="UniProtKB-UniRule"/>
</dbReference>
<dbReference type="PANTHER" id="PTHR10277">
    <property type="entry name" value="HOMOCITRATE SYNTHASE-RELATED"/>
    <property type="match status" value="1"/>
</dbReference>
<protein>
    <recommendedName>
        <fullName evidence="5 14">2-isopropylmalate synthase</fullName>
        <ecNumber evidence="4 14">2.3.3.13</ecNumber>
    </recommendedName>
    <alternativeName>
        <fullName evidence="12 14">Alpha-IPM synthase</fullName>
    </alternativeName>
    <alternativeName>
        <fullName evidence="14">Alpha-isopropylmalate synthase</fullName>
    </alternativeName>
</protein>
<dbReference type="PROSITE" id="PS50991">
    <property type="entry name" value="PYR_CT"/>
    <property type="match status" value="1"/>
</dbReference>
<dbReference type="GO" id="GO:0030145">
    <property type="term" value="F:manganese ion binding"/>
    <property type="evidence" value="ECO:0007669"/>
    <property type="project" value="UniProtKB-UniRule"/>
</dbReference>
<dbReference type="InterPro" id="IPR005671">
    <property type="entry name" value="LeuA_bact_synth"/>
</dbReference>
<evidence type="ECO:0000256" key="3">
    <source>
        <dbReference type="ARBA" id="ARBA00009396"/>
    </source>
</evidence>
<evidence type="ECO:0000256" key="11">
    <source>
        <dbReference type="ARBA" id="ARBA00023304"/>
    </source>
</evidence>
<evidence type="ECO:0000256" key="14">
    <source>
        <dbReference type="HAMAP-Rule" id="MF_01025"/>
    </source>
</evidence>
<comment type="caution">
    <text evidence="16">The sequence shown here is derived from an EMBL/GenBank/DDBJ whole genome shotgun (WGS) entry which is preliminary data.</text>
</comment>
<keyword evidence="11 14" id="KW-0100">Branched-chain amino acid biosynthesis</keyword>
<dbReference type="InterPro" id="IPR013709">
    <property type="entry name" value="2-isopropylmalate_synth_dimer"/>
</dbReference>
<dbReference type="SMART" id="SM00917">
    <property type="entry name" value="LeuA_dimer"/>
    <property type="match status" value="1"/>
</dbReference>
<evidence type="ECO:0000256" key="5">
    <source>
        <dbReference type="ARBA" id="ARBA00018198"/>
    </source>
</evidence>
<dbReference type="FunFam" id="1.10.238.260:FF:000001">
    <property type="entry name" value="2-isopropylmalate synthase"/>
    <property type="match status" value="1"/>
</dbReference>
<evidence type="ECO:0000259" key="15">
    <source>
        <dbReference type="PROSITE" id="PS50991"/>
    </source>
</evidence>
<dbReference type="SUPFAM" id="SSF51569">
    <property type="entry name" value="Aldolase"/>
    <property type="match status" value="1"/>
</dbReference>
<dbReference type="EMBL" id="JAOVZO020000017">
    <property type="protein sequence ID" value="MDC8013287.1"/>
    <property type="molecule type" value="Genomic_DNA"/>
</dbReference>
<dbReference type="Gene3D" id="1.10.238.260">
    <property type="match status" value="1"/>
</dbReference>
<dbReference type="InterPro" id="IPR050073">
    <property type="entry name" value="2-IPM_HCS-like"/>
</dbReference>
<evidence type="ECO:0000256" key="6">
    <source>
        <dbReference type="ARBA" id="ARBA00022430"/>
    </source>
</evidence>
<proteinExistence type="inferred from homology"/>
<keyword evidence="16" id="KW-0012">Acyltransferase</keyword>
<dbReference type="InterPro" id="IPR054691">
    <property type="entry name" value="LeuA/HCS_post-cat"/>
</dbReference>
<dbReference type="HAMAP" id="MF_01025">
    <property type="entry name" value="LeuA_type1"/>
    <property type="match status" value="1"/>
</dbReference>
<keyword evidence="14" id="KW-0963">Cytoplasm</keyword>
<evidence type="ECO:0000256" key="13">
    <source>
        <dbReference type="ARBA" id="ARBA00037629"/>
    </source>
</evidence>
<dbReference type="InterPro" id="IPR002034">
    <property type="entry name" value="AIPM/Hcit_synth_CS"/>
</dbReference>
<dbReference type="EC" id="2.3.3.13" evidence="4 14"/>
<accession>A0A9X4BJJ6</accession>
<dbReference type="SUPFAM" id="SSF110921">
    <property type="entry name" value="2-isopropylmalate synthase LeuA, allosteric (dimerisation) domain"/>
    <property type="match status" value="1"/>
</dbReference>
<evidence type="ECO:0000256" key="12">
    <source>
        <dbReference type="ARBA" id="ARBA00029993"/>
    </source>
</evidence>
<dbReference type="AlphaFoldDB" id="A0A9X4BJJ6"/>
<dbReference type="Pfam" id="PF22617">
    <property type="entry name" value="HCS_D2"/>
    <property type="match status" value="1"/>
</dbReference>
<dbReference type="CDD" id="cd07940">
    <property type="entry name" value="DRE_TIM_IPMS"/>
    <property type="match status" value="1"/>
</dbReference>
<name>A0A9X4BJJ6_9GAMM</name>
<comment type="subunit">
    <text evidence="14">Homodimer.</text>
</comment>
<evidence type="ECO:0000256" key="1">
    <source>
        <dbReference type="ARBA" id="ARBA00000064"/>
    </source>
</evidence>
<comment type="function">
    <text evidence="13 14">Catalyzes the condensation of the acetyl group of acetyl-CoA with 3-methyl-2-oxobutanoate (2-ketoisovalerate) to form 3-carboxy-3-hydroxy-4-methylpentanoate (2-isopropylmalate).</text>
</comment>
<dbReference type="GO" id="GO:0005737">
    <property type="term" value="C:cytoplasm"/>
    <property type="evidence" value="ECO:0007669"/>
    <property type="project" value="UniProtKB-UniRule"/>
</dbReference>
<evidence type="ECO:0000256" key="4">
    <source>
        <dbReference type="ARBA" id="ARBA00012973"/>
    </source>
</evidence>
<feature type="region of interest" description="Regulatory domain" evidence="14">
    <location>
        <begin position="401"/>
        <end position="528"/>
    </location>
</feature>
<dbReference type="PANTHER" id="PTHR10277:SF9">
    <property type="entry name" value="2-ISOPROPYLMALATE SYNTHASE 1, CHLOROPLASTIC-RELATED"/>
    <property type="match status" value="1"/>
</dbReference>
<keyword evidence="8 14" id="KW-0808">Transferase</keyword>
<dbReference type="InterPro" id="IPR000891">
    <property type="entry name" value="PYR_CT"/>
</dbReference>
<dbReference type="InterPro" id="IPR036230">
    <property type="entry name" value="LeuA_allosteric_dom_sf"/>
</dbReference>
<dbReference type="NCBIfam" id="NF002086">
    <property type="entry name" value="PRK00915.1-3"/>
    <property type="match status" value="1"/>
</dbReference>
<keyword evidence="9 14" id="KW-0479">Metal-binding</keyword>
<keyword evidence="6 14" id="KW-0432">Leucine biosynthesis</keyword>
<dbReference type="Proteomes" id="UP001139971">
    <property type="component" value="Unassembled WGS sequence"/>
</dbReference>
<comment type="cofactor">
    <cofactor evidence="14">
        <name>Mn(2+)</name>
        <dbReference type="ChEBI" id="CHEBI:29035"/>
    </cofactor>
</comment>
<comment type="similarity">
    <text evidence="3 14">Belongs to the alpha-IPM synthase/homocitrate synthase family. LeuA type 1 subfamily.</text>
</comment>
<dbReference type="Pfam" id="PF08502">
    <property type="entry name" value="LeuA_dimer"/>
    <property type="match status" value="1"/>
</dbReference>
<dbReference type="GO" id="GO:0009098">
    <property type="term" value="P:L-leucine biosynthetic process"/>
    <property type="evidence" value="ECO:0007669"/>
    <property type="project" value="UniProtKB-UniRule"/>
</dbReference>
<evidence type="ECO:0000256" key="8">
    <source>
        <dbReference type="ARBA" id="ARBA00022679"/>
    </source>
</evidence>
<dbReference type="Gene3D" id="3.30.160.270">
    <property type="match status" value="1"/>
</dbReference>
<evidence type="ECO:0000256" key="7">
    <source>
        <dbReference type="ARBA" id="ARBA00022605"/>
    </source>
</evidence>
<feature type="binding site" evidence="14">
    <location>
        <position position="248"/>
    </location>
    <ligand>
        <name>Mn(2+)</name>
        <dbReference type="ChEBI" id="CHEBI:29035"/>
    </ligand>
</feature>
<feature type="binding site" evidence="14">
    <location>
        <position position="212"/>
    </location>
    <ligand>
        <name>Mn(2+)</name>
        <dbReference type="ChEBI" id="CHEBI:29035"/>
    </ligand>
</feature>
<dbReference type="RefSeq" id="WP_263545814.1">
    <property type="nucleotide sequence ID" value="NZ_JAOVZO020000017.1"/>
</dbReference>
<feature type="binding site" evidence="14">
    <location>
        <position position="24"/>
    </location>
    <ligand>
        <name>Mn(2+)</name>
        <dbReference type="ChEBI" id="CHEBI:29035"/>
    </ligand>
</feature>
<dbReference type="FunFam" id="3.20.20.70:FF:000010">
    <property type="entry name" value="2-isopropylmalate synthase"/>
    <property type="match status" value="1"/>
</dbReference>
<dbReference type="InterPro" id="IPR013785">
    <property type="entry name" value="Aldolase_TIM"/>
</dbReference>
<evidence type="ECO:0000256" key="9">
    <source>
        <dbReference type="ARBA" id="ARBA00022723"/>
    </source>
</evidence>
<keyword evidence="17" id="KW-1185">Reference proteome</keyword>
<evidence type="ECO:0000256" key="2">
    <source>
        <dbReference type="ARBA" id="ARBA00004689"/>
    </source>
</evidence>
<keyword evidence="7 14" id="KW-0028">Amino-acid biosynthesis</keyword>
<gene>
    <name evidence="14" type="primary">leuA</name>
    <name evidence="16" type="ORF">OD750_012130</name>
</gene>
<keyword evidence="10 14" id="KW-0464">Manganese</keyword>
<reference evidence="16" key="1">
    <citation type="submission" date="2023-02" db="EMBL/GenBank/DDBJ databases">
        <title>Tahibacter soli sp. nov. isolated from soil.</title>
        <authorList>
            <person name="Baek J.H."/>
            <person name="Lee J.K."/>
            <person name="Choi D.G."/>
            <person name="Jeon C.O."/>
        </authorList>
    </citation>
    <scope>NUCLEOTIDE SEQUENCE</scope>
    <source>
        <strain evidence="16">BL</strain>
    </source>
</reference>
<feature type="binding site" evidence="14">
    <location>
        <position position="214"/>
    </location>
    <ligand>
        <name>Mn(2+)</name>
        <dbReference type="ChEBI" id="CHEBI:29035"/>
    </ligand>
</feature>
<evidence type="ECO:0000256" key="10">
    <source>
        <dbReference type="ARBA" id="ARBA00023211"/>
    </source>
</evidence>